<accession>A0A3B1DTV8</accession>
<protein>
    <recommendedName>
        <fullName evidence="3">Tetratricopeptide repeat-like domain-containing protein</fullName>
    </recommendedName>
</protein>
<organism evidence="2">
    <name type="scientific">hydrothermal vent metagenome</name>
    <dbReference type="NCBI Taxonomy" id="652676"/>
    <lineage>
        <taxon>unclassified sequences</taxon>
        <taxon>metagenomes</taxon>
        <taxon>ecological metagenomes</taxon>
    </lineage>
</organism>
<evidence type="ECO:0000313" key="2">
    <source>
        <dbReference type="EMBL" id="VAY87990.1"/>
    </source>
</evidence>
<keyword evidence="1" id="KW-1133">Transmembrane helix</keyword>
<dbReference type="EMBL" id="UOYO01000040">
    <property type="protein sequence ID" value="VAY87990.1"/>
    <property type="molecule type" value="Genomic_DNA"/>
</dbReference>
<dbReference type="AlphaFoldDB" id="A0A3B1DTV8"/>
<reference evidence="2" key="1">
    <citation type="submission" date="2018-10" db="EMBL/GenBank/DDBJ databases">
        <authorList>
            <person name="Aoki K."/>
        </authorList>
    </citation>
    <scope>NUCLEOTIDE SEQUENCE</scope>
</reference>
<name>A0A3B1DTV8_9ZZZZ</name>
<keyword evidence="1" id="KW-0472">Membrane</keyword>
<gene>
    <name evidence="2" type="ORF">MNB_ARC-1_1262</name>
</gene>
<evidence type="ECO:0008006" key="3">
    <source>
        <dbReference type="Google" id="ProtNLM"/>
    </source>
</evidence>
<evidence type="ECO:0000256" key="1">
    <source>
        <dbReference type="SAM" id="Phobius"/>
    </source>
</evidence>
<keyword evidence="1" id="KW-0812">Transmembrane</keyword>
<sequence length="189" mass="22175">MSLKENINFFKQEISTEEKFFEGFFKIETFWKKYKIVIIVVVFVTLILTVGTNINKYIQMQNKIKSNLAFDALLENPKDEQSKTKLKNLNLELFKIANYINKQDKQIDVEFFKEISQFNKAIENNDIKQLDKLILNPNFILQDYALFQKALILTANKDYQNAKKTVGQISQLSGIYNIANKLKHHLLTK</sequence>
<proteinExistence type="predicted"/>
<feature type="transmembrane region" description="Helical" evidence="1">
    <location>
        <begin position="34"/>
        <end position="54"/>
    </location>
</feature>